<dbReference type="GO" id="GO:0000976">
    <property type="term" value="F:transcription cis-regulatory region binding"/>
    <property type="evidence" value="ECO:0007669"/>
    <property type="project" value="TreeGrafter"/>
</dbReference>
<evidence type="ECO:0000256" key="3">
    <source>
        <dbReference type="SAM" id="MobiDB-lite"/>
    </source>
</evidence>
<feature type="domain" description="HTH tetR-type" evidence="4">
    <location>
        <begin position="274"/>
        <end position="334"/>
    </location>
</feature>
<organism evidence="5 6">
    <name type="scientific">Frankia nepalensis</name>
    <dbReference type="NCBI Taxonomy" id="1836974"/>
    <lineage>
        <taxon>Bacteria</taxon>
        <taxon>Bacillati</taxon>
        <taxon>Actinomycetota</taxon>
        <taxon>Actinomycetes</taxon>
        <taxon>Frankiales</taxon>
        <taxon>Frankiaceae</taxon>
        <taxon>Frankia</taxon>
    </lineage>
</organism>
<evidence type="ECO:0000313" key="5">
    <source>
        <dbReference type="EMBL" id="MBL7632953.1"/>
    </source>
</evidence>
<feature type="domain" description="HTH tetR-type" evidence="4">
    <location>
        <begin position="47"/>
        <end position="107"/>
    </location>
</feature>
<dbReference type="RefSeq" id="WP_203007636.1">
    <property type="nucleotide sequence ID" value="NZ_JADWYU010000032.1"/>
</dbReference>
<accession>A0A937UTC2</accession>
<name>A0A937UTC2_9ACTN</name>
<dbReference type="InterPro" id="IPR001647">
    <property type="entry name" value="HTH_TetR"/>
</dbReference>
<dbReference type="PROSITE" id="PS50977">
    <property type="entry name" value="HTH_TETR_2"/>
    <property type="match status" value="2"/>
</dbReference>
<feature type="DNA-binding region" description="H-T-H motif" evidence="2">
    <location>
        <begin position="70"/>
        <end position="89"/>
    </location>
</feature>
<dbReference type="EMBL" id="JAEACQ010000360">
    <property type="protein sequence ID" value="MBL7632953.1"/>
    <property type="molecule type" value="Genomic_DNA"/>
</dbReference>
<feature type="DNA-binding region" description="H-T-H motif" evidence="2">
    <location>
        <begin position="297"/>
        <end position="316"/>
    </location>
</feature>
<reference evidence="5" key="1">
    <citation type="submission" date="2020-12" db="EMBL/GenBank/DDBJ databases">
        <title>Genomic characterization of non-nitrogen-fixing Frankia strains.</title>
        <authorList>
            <person name="Carlos-Shanley C."/>
            <person name="Guerra T."/>
            <person name="Hahn D."/>
        </authorList>
    </citation>
    <scope>NUCLEOTIDE SEQUENCE</scope>
    <source>
        <strain evidence="5">CN6</strain>
    </source>
</reference>
<evidence type="ECO:0000313" key="6">
    <source>
        <dbReference type="Proteomes" id="UP000604475"/>
    </source>
</evidence>
<feature type="region of interest" description="Disordered" evidence="3">
    <location>
        <begin position="1"/>
        <end position="20"/>
    </location>
</feature>
<proteinExistence type="predicted"/>
<dbReference type="PRINTS" id="PR00455">
    <property type="entry name" value="HTHTETR"/>
</dbReference>
<evidence type="ECO:0000256" key="1">
    <source>
        <dbReference type="ARBA" id="ARBA00023125"/>
    </source>
</evidence>
<dbReference type="AlphaFoldDB" id="A0A937UTC2"/>
<dbReference type="PANTHER" id="PTHR30055:SF226">
    <property type="entry name" value="HTH-TYPE TRANSCRIPTIONAL REGULATOR PKSA"/>
    <property type="match status" value="1"/>
</dbReference>
<comment type="caution">
    <text evidence="5">The sequence shown here is derived from an EMBL/GenBank/DDBJ whole genome shotgun (WGS) entry which is preliminary data.</text>
</comment>
<dbReference type="Proteomes" id="UP000604475">
    <property type="component" value="Unassembled WGS sequence"/>
</dbReference>
<dbReference type="SUPFAM" id="SSF46689">
    <property type="entry name" value="Homeodomain-like"/>
    <property type="match status" value="2"/>
</dbReference>
<dbReference type="Gene3D" id="1.10.357.10">
    <property type="entry name" value="Tetracycline Repressor, domain 2"/>
    <property type="match status" value="2"/>
</dbReference>
<dbReference type="PANTHER" id="PTHR30055">
    <property type="entry name" value="HTH-TYPE TRANSCRIPTIONAL REGULATOR RUTR"/>
    <property type="match status" value="1"/>
</dbReference>
<evidence type="ECO:0000259" key="4">
    <source>
        <dbReference type="PROSITE" id="PS50977"/>
    </source>
</evidence>
<dbReference type="Gene3D" id="1.10.10.60">
    <property type="entry name" value="Homeodomain-like"/>
    <property type="match status" value="1"/>
</dbReference>
<dbReference type="InterPro" id="IPR009057">
    <property type="entry name" value="Homeodomain-like_sf"/>
</dbReference>
<protein>
    <submittedName>
        <fullName evidence="5">TetR/AcrR family transcriptional regulator</fullName>
    </submittedName>
</protein>
<dbReference type="Pfam" id="PF00440">
    <property type="entry name" value="TetR_N"/>
    <property type="match status" value="2"/>
</dbReference>
<dbReference type="InterPro" id="IPR050109">
    <property type="entry name" value="HTH-type_TetR-like_transc_reg"/>
</dbReference>
<evidence type="ECO:0000256" key="2">
    <source>
        <dbReference type="PROSITE-ProRule" id="PRU00335"/>
    </source>
</evidence>
<gene>
    <name evidence="5" type="ORF">I7412_38545</name>
</gene>
<keyword evidence="1 2" id="KW-0238">DNA-binding</keyword>
<sequence>MTSDPTRSAGGPAEQAATLDAGALSAPEPIARRVPFADNPMVGQRGRRTQQRIVAAALQVFGEGGYHTSSVAGLAKRAGCSRVAFYQYFSSKEDVLRHLAGQVARQVGAAVEAMGPLTPDAAGWATIREWVARYADIYEHFGAVFHVFESASRETLSLRALNVQAASGNIALIRSRITSTTLADHEIDAVIGLLLGATARTYYSAAILRNAAPLAYPRARVDDAITDVIHRAFFGLIPAVNARGRGAGPAPAIEFDRRAGEAPASRSAPTDAARATYDALLAAGYDVFIKRGYHGTRINDVVEAAGLSHGIFYRYFTNKADLARTLVLAAIAPLSRTLAAIPTPPAPGSGNAWSTTTLRSWLREYNEMQVSEAGIIRVWVDATLHEAALGADAAAALDWGRRQLAHFLAPRGFGDADAEAIVTMALLDVFGSGRRSAETMEAAVQVIERGLLGLPRAS</sequence>
<dbReference type="GO" id="GO:0003700">
    <property type="term" value="F:DNA-binding transcription factor activity"/>
    <property type="evidence" value="ECO:0007669"/>
    <property type="project" value="TreeGrafter"/>
</dbReference>
<keyword evidence="6" id="KW-1185">Reference proteome</keyword>